<evidence type="ECO:0000313" key="2">
    <source>
        <dbReference type="Proteomes" id="UP000076532"/>
    </source>
</evidence>
<evidence type="ECO:0000313" key="1">
    <source>
        <dbReference type="EMBL" id="KZP16882.1"/>
    </source>
</evidence>
<keyword evidence="2" id="KW-1185">Reference proteome</keyword>
<dbReference type="Proteomes" id="UP000076532">
    <property type="component" value="Unassembled WGS sequence"/>
</dbReference>
<dbReference type="EMBL" id="KV417588">
    <property type="protein sequence ID" value="KZP16882.1"/>
    <property type="molecule type" value="Genomic_DNA"/>
</dbReference>
<name>A0A166FJR0_9AGAM</name>
<accession>A0A166FJR0</accession>
<gene>
    <name evidence="1" type="ORF">FIBSPDRAFT_865403</name>
</gene>
<protein>
    <submittedName>
        <fullName evidence="1">Uncharacterized protein</fullName>
    </submittedName>
</protein>
<sequence>HGSSTFIRWVEWKRRARASCSASVIDRNKEQEGASREENCKVTVCHQRQTHVTPCVSKHMDDDGSKRLIGLVNSKW</sequence>
<dbReference type="AlphaFoldDB" id="A0A166FJR0"/>
<reference evidence="1 2" key="1">
    <citation type="journal article" date="2016" name="Mol. Biol. Evol.">
        <title>Comparative Genomics of Early-Diverging Mushroom-Forming Fungi Provides Insights into the Origins of Lignocellulose Decay Capabilities.</title>
        <authorList>
            <person name="Nagy L.G."/>
            <person name="Riley R."/>
            <person name="Tritt A."/>
            <person name="Adam C."/>
            <person name="Daum C."/>
            <person name="Floudas D."/>
            <person name="Sun H."/>
            <person name="Yadav J.S."/>
            <person name="Pangilinan J."/>
            <person name="Larsson K.H."/>
            <person name="Matsuura K."/>
            <person name="Barry K."/>
            <person name="Labutti K."/>
            <person name="Kuo R."/>
            <person name="Ohm R.A."/>
            <person name="Bhattacharya S.S."/>
            <person name="Shirouzu T."/>
            <person name="Yoshinaga Y."/>
            <person name="Martin F.M."/>
            <person name="Grigoriev I.V."/>
            <person name="Hibbett D.S."/>
        </authorList>
    </citation>
    <scope>NUCLEOTIDE SEQUENCE [LARGE SCALE GENOMIC DNA]</scope>
    <source>
        <strain evidence="1 2">CBS 109695</strain>
    </source>
</reference>
<proteinExistence type="predicted"/>
<organism evidence="1 2">
    <name type="scientific">Athelia psychrophila</name>
    <dbReference type="NCBI Taxonomy" id="1759441"/>
    <lineage>
        <taxon>Eukaryota</taxon>
        <taxon>Fungi</taxon>
        <taxon>Dikarya</taxon>
        <taxon>Basidiomycota</taxon>
        <taxon>Agaricomycotina</taxon>
        <taxon>Agaricomycetes</taxon>
        <taxon>Agaricomycetidae</taxon>
        <taxon>Atheliales</taxon>
        <taxon>Atheliaceae</taxon>
        <taxon>Athelia</taxon>
    </lineage>
</organism>
<feature type="non-terminal residue" evidence="1">
    <location>
        <position position="1"/>
    </location>
</feature>